<keyword evidence="2 4" id="KW-0560">Oxidoreductase</keyword>
<dbReference type="InterPro" id="IPR002347">
    <property type="entry name" value="SDR_fam"/>
</dbReference>
<dbReference type="PANTHER" id="PTHR48107:SF16">
    <property type="entry name" value="NADPH-DEPENDENT ALDEHYDE REDUCTASE 1, CHLOROPLASTIC"/>
    <property type="match status" value="1"/>
</dbReference>
<accession>A0ABX8TWH3</accession>
<dbReference type="InterPro" id="IPR036291">
    <property type="entry name" value="NAD(P)-bd_dom_sf"/>
</dbReference>
<reference evidence="4 5" key="1">
    <citation type="journal article" date="2021" name="ACS Chem. Biol.">
        <title>Genomic-Led Discovery of a Novel Glycopeptide Antibiotic by Nonomuraea coxensis DSM 45129.</title>
        <authorList>
            <person name="Yushchuk O."/>
            <person name="Vior N.M."/>
            <person name="Andreo-Vidal A."/>
            <person name="Berini F."/>
            <person name="Ruckert C."/>
            <person name="Busche T."/>
            <person name="Binda E."/>
            <person name="Kalinowski J."/>
            <person name="Truman A.W."/>
            <person name="Marinelli F."/>
        </authorList>
    </citation>
    <scope>NUCLEOTIDE SEQUENCE [LARGE SCALE GENOMIC DNA]</scope>
    <source>
        <strain evidence="4 5">DSM 45129</strain>
    </source>
</reference>
<dbReference type="PROSITE" id="PS00061">
    <property type="entry name" value="ADH_SHORT"/>
    <property type="match status" value="1"/>
</dbReference>
<dbReference type="EC" id="1.-.-.-" evidence="4"/>
<feature type="domain" description="Ketoreductase" evidence="3">
    <location>
        <begin position="21"/>
        <end position="206"/>
    </location>
</feature>
<dbReference type="PRINTS" id="PR00081">
    <property type="entry name" value="GDHRDH"/>
</dbReference>
<dbReference type="GO" id="GO:0016491">
    <property type="term" value="F:oxidoreductase activity"/>
    <property type="evidence" value="ECO:0007669"/>
    <property type="project" value="UniProtKB-KW"/>
</dbReference>
<dbReference type="PRINTS" id="PR00080">
    <property type="entry name" value="SDRFAMILY"/>
</dbReference>
<dbReference type="InterPro" id="IPR057326">
    <property type="entry name" value="KR_dom"/>
</dbReference>
<organism evidence="4 5">
    <name type="scientific">Nonomuraea coxensis DSM 45129</name>
    <dbReference type="NCBI Taxonomy" id="1122611"/>
    <lineage>
        <taxon>Bacteria</taxon>
        <taxon>Bacillati</taxon>
        <taxon>Actinomycetota</taxon>
        <taxon>Actinomycetes</taxon>
        <taxon>Streptosporangiales</taxon>
        <taxon>Streptosporangiaceae</taxon>
        <taxon>Nonomuraea</taxon>
    </lineage>
</organism>
<dbReference type="Pfam" id="PF13561">
    <property type="entry name" value="adh_short_C2"/>
    <property type="match status" value="1"/>
</dbReference>
<dbReference type="Proteomes" id="UP000824681">
    <property type="component" value="Chromosome"/>
</dbReference>
<name>A0ABX8TWH3_9ACTN</name>
<dbReference type="SUPFAM" id="SSF51735">
    <property type="entry name" value="NAD(P)-binding Rossmann-fold domains"/>
    <property type="match status" value="1"/>
</dbReference>
<evidence type="ECO:0000256" key="2">
    <source>
        <dbReference type="ARBA" id="ARBA00023002"/>
    </source>
</evidence>
<gene>
    <name evidence="4" type="primary">ydaD1</name>
    <name evidence="4" type="ORF">Nocox_07180</name>
</gene>
<dbReference type="Gene3D" id="3.40.50.720">
    <property type="entry name" value="NAD(P)-binding Rossmann-like Domain"/>
    <property type="match status" value="1"/>
</dbReference>
<dbReference type="EMBL" id="CP068985">
    <property type="protein sequence ID" value="QYC39061.1"/>
    <property type="molecule type" value="Genomic_DNA"/>
</dbReference>
<comment type="similarity">
    <text evidence="1">Belongs to the short-chain dehydrogenases/reductases (SDR) family.</text>
</comment>
<evidence type="ECO:0000313" key="5">
    <source>
        <dbReference type="Proteomes" id="UP000824681"/>
    </source>
</evidence>
<dbReference type="SMART" id="SM00822">
    <property type="entry name" value="PKS_KR"/>
    <property type="match status" value="1"/>
</dbReference>
<dbReference type="InterPro" id="IPR020904">
    <property type="entry name" value="Sc_DH/Rdtase_CS"/>
</dbReference>
<sequence length="265" mass="28234">MSPEPRDEMRDYVGRNLLEGRKALITGGDSGIGRAVAVAFAKEGADVAIAYLSEHEDAAHTRKLVEEAGHRCVLLPGDLADPAHCGSVVAQAVSELGGLDVLVNNVAYQAPVDGLEELSDEQWERTFAVNIHSYFRVTKAALPHLREGSAIINTSSINGLRGNKTLIDYAATKGAINAFTYSMAQNLAERGIRVNAVAPGPVWTPLIPATMPEGKVEKFGEQVPMGRAADPDEIAPSYVFFAANRMSSYYTGEVLAPIGGETLPG</sequence>
<evidence type="ECO:0000256" key="1">
    <source>
        <dbReference type="ARBA" id="ARBA00006484"/>
    </source>
</evidence>
<keyword evidence="5" id="KW-1185">Reference proteome</keyword>
<protein>
    <submittedName>
        <fullName evidence="4">General stress protein 39</fullName>
        <ecNumber evidence="4">1.-.-.-</ecNumber>
    </submittedName>
</protein>
<evidence type="ECO:0000313" key="4">
    <source>
        <dbReference type="EMBL" id="QYC39061.1"/>
    </source>
</evidence>
<dbReference type="PANTHER" id="PTHR48107">
    <property type="entry name" value="NADPH-DEPENDENT ALDEHYDE REDUCTASE-LIKE PROTEIN, CHLOROPLASTIC-RELATED"/>
    <property type="match status" value="1"/>
</dbReference>
<proteinExistence type="inferred from homology"/>
<evidence type="ECO:0000259" key="3">
    <source>
        <dbReference type="SMART" id="SM00822"/>
    </source>
</evidence>